<evidence type="ECO:0000256" key="6">
    <source>
        <dbReference type="PROSITE-ProRule" id="PRU00176"/>
    </source>
</evidence>
<dbReference type="PANTHER" id="PTHR24012">
    <property type="entry name" value="RNA BINDING PROTEIN"/>
    <property type="match status" value="1"/>
</dbReference>
<dbReference type="InterPro" id="IPR013083">
    <property type="entry name" value="Znf_RING/FYVE/PHD"/>
</dbReference>
<organism evidence="9 10">
    <name type="scientific">Hydra vulgaris</name>
    <name type="common">Hydra</name>
    <name type="synonym">Hydra attenuata</name>
    <dbReference type="NCBI Taxonomy" id="6087"/>
    <lineage>
        <taxon>Eukaryota</taxon>
        <taxon>Metazoa</taxon>
        <taxon>Cnidaria</taxon>
        <taxon>Hydrozoa</taxon>
        <taxon>Hydroidolina</taxon>
        <taxon>Anthoathecata</taxon>
        <taxon>Aplanulata</taxon>
        <taxon>Hydridae</taxon>
        <taxon>Hydra</taxon>
    </lineage>
</organism>
<sequence length="593" mass="66999">MSKNNLYVKNLGNIDDEDLWCLFNEFGEIISHKISRNSSGHSKGFGFVCFRHEKDAKNAISKLNGRLIGSKPLYVSYFQGKEERKNNLTNEDYVLQNKNTSKKIAVSNLDENIDDEKLRYLFARFGNITSSYVKKSENGKSLGFGIVSFEKNEEAEIALEKMNGLMIYSKKLCVKLLECNHTTERISQIKSVSFTNLPSLLAQPCKNKLFIANLDERINSKDLRALFEEFGTITSCSVLEKNGKSRGCGIVAFSSEDEAKISILFMNGRVIHSKQLSVDYYKDKVEQKNDLSKKNQFSSQLNLESQFLSSLKTQSLGSKIFVKSLHEDVNDSDLNHLFARFGSITSCYVLRESNGRSKGSGVVKFSTEQEAINAIRKMNGTMFMTKKLCVEFFECKNESKKESVPDLRIKTSSSIKSASLLDLSTRSAQRSTINSRSTKDSVKNDLKYCNLRIENLDDDVDDNGLYRLFSYFGKIVSAKVMTFNNGKSKGYGFVCYETSEEASKAVSSMSGVQLSSKKTLVITYYEQRKKYNNVDKNNDEVEKECCICYSVLTTRIVFDPCGHSCVCDVCVTQIDGKCPLCRGNFIKYIKAYI</sequence>
<keyword evidence="3" id="KW-0862">Zinc</keyword>
<dbReference type="Pfam" id="PF00076">
    <property type="entry name" value="RRM_1"/>
    <property type="match status" value="5"/>
</dbReference>
<dbReference type="InterPro" id="IPR035979">
    <property type="entry name" value="RBD_domain_sf"/>
</dbReference>
<dbReference type="Gene3D" id="3.30.40.10">
    <property type="entry name" value="Zinc/RING finger domain, C3HC4 (zinc finger)"/>
    <property type="match status" value="1"/>
</dbReference>
<evidence type="ECO:0000313" key="9">
    <source>
        <dbReference type="Proteomes" id="UP001652625"/>
    </source>
</evidence>
<dbReference type="Proteomes" id="UP001652625">
    <property type="component" value="Chromosome 01"/>
</dbReference>
<dbReference type="SUPFAM" id="SSF57850">
    <property type="entry name" value="RING/U-box"/>
    <property type="match status" value="1"/>
</dbReference>
<name>A0ABM4B563_HYDVU</name>
<evidence type="ECO:0000256" key="5">
    <source>
        <dbReference type="PROSITE-ProRule" id="PRU00175"/>
    </source>
</evidence>
<dbReference type="Gene3D" id="3.30.70.330">
    <property type="match status" value="5"/>
</dbReference>
<feature type="domain" description="RRM" evidence="8">
    <location>
        <begin position="318"/>
        <end position="395"/>
    </location>
</feature>
<keyword evidence="4 6" id="KW-0694">RNA-binding</keyword>
<evidence type="ECO:0000256" key="3">
    <source>
        <dbReference type="ARBA" id="ARBA00022833"/>
    </source>
</evidence>
<feature type="domain" description="RING-type" evidence="7">
    <location>
        <begin position="545"/>
        <end position="582"/>
    </location>
</feature>
<gene>
    <name evidence="10" type="primary">LOC100210188</name>
</gene>
<dbReference type="RefSeq" id="XP_065643970.1">
    <property type="nucleotide sequence ID" value="XM_065787898.1"/>
</dbReference>
<keyword evidence="9" id="KW-1185">Reference proteome</keyword>
<feature type="domain" description="RRM" evidence="8">
    <location>
        <begin position="102"/>
        <end position="179"/>
    </location>
</feature>
<evidence type="ECO:0000256" key="4">
    <source>
        <dbReference type="ARBA" id="ARBA00022884"/>
    </source>
</evidence>
<evidence type="ECO:0000259" key="8">
    <source>
        <dbReference type="PROSITE" id="PS50102"/>
    </source>
</evidence>
<evidence type="ECO:0000313" key="10">
    <source>
        <dbReference type="RefSeq" id="XP_065643970.1"/>
    </source>
</evidence>
<evidence type="ECO:0000256" key="1">
    <source>
        <dbReference type="ARBA" id="ARBA00022737"/>
    </source>
</evidence>
<keyword evidence="1" id="KW-0677">Repeat</keyword>
<proteinExistence type="predicted"/>
<dbReference type="SMART" id="SM00360">
    <property type="entry name" value="RRM"/>
    <property type="match status" value="5"/>
</dbReference>
<evidence type="ECO:0000256" key="2">
    <source>
        <dbReference type="ARBA" id="ARBA00022771"/>
    </source>
</evidence>
<reference evidence="9" key="1">
    <citation type="submission" date="2025-05" db="UniProtKB">
        <authorList>
            <consortium name="RefSeq"/>
        </authorList>
    </citation>
    <scope>NUCLEOTIDE SEQUENCE [LARGE SCALE GENOMIC DNA]</scope>
</reference>
<dbReference type="PROSITE" id="PS50089">
    <property type="entry name" value="ZF_RING_2"/>
    <property type="match status" value="1"/>
</dbReference>
<accession>A0ABM4B563</accession>
<keyword evidence="2 5" id="KW-0863">Zinc-finger</keyword>
<dbReference type="InterPro" id="IPR000504">
    <property type="entry name" value="RRM_dom"/>
</dbReference>
<protein>
    <submittedName>
        <fullName evidence="10">Uncharacterized protein LOC100210188 isoform X6</fullName>
    </submittedName>
</protein>
<keyword evidence="2 5" id="KW-0479">Metal-binding</keyword>
<evidence type="ECO:0000259" key="7">
    <source>
        <dbReference type="PROSITE" id="PS50089"/>
    </source>
</evidence>
<feature type="domain" description="RRM" evidence="8">
    <location>
        <begin position="207"/>
        <end position="283"/>
    </location>
</feature>
<dbReference type="PROSITE" id="PS50102">
    <property type="entry name" value="RRM"/>
    <property type="match status" value="5"/>
</dbReference>
<dbReference type="SUPFAM" id="SSF54928">
    <property type="entry name" value="RNA-binding domain, RBD"/>
    <property type="match status" value="3"/>
</dbReference>
<dbReference type="GeneID" id="100210188"/>
<dbReference type="Pfam" id="PF13920">
    <property type="entry name" value="zf-C3HC4_3"/>
    <property type="match status" value="1"/>
</dbReference>
<feature type="domain" description="RRM" evidence="8">
    <location>
        <begin position="4"/>
        <end position="80"/>
    </location>
</feature>
<dbReference type="InterPro" id="IPR012677">
    <property type="entry name" value="Nucleotide-bd_a/b_plait_sf"/>
</dbReference>
<dbReference type="InterPro" id="IPR001841">
    <property type="entry name" value="Znf_RING"/>
</dbReference>
<reference evidence="10" key="2">
    <citation type="submission" date="2025-08" db="UniProtKB">
        <authorList>
            <consortium name="RefSeq"/>
        </authorList>
    </citation>
    <scope>IDENTIFICATION</scope>
</reference>
<feature type="domain" description="RRM" evidence="8">
    <location>
        <begin position="449"/>
        <end position="527"/>
    </location>
</feature>